<name>A0A8J5J8U5_9STRA</name>
<reference evidence="1" key="1">
    <citation type="submission" date="2021-01" db="EMBL/GenBank/DDBJ databases">
        <title>Phytophthora aleatoria, a newly-described species from Pinus radiata is distinct from Phytophthora cactorum isolates based on comparative genomics.</title>
        <authorList>
            <person name="Mcdougal R."/>
            <person name="Panda P."/>
            <person name="Williams N."/>
            <person name="Studholme D.J."/>
        </authorList>
    </citation>
    <scope>NUCLEOTIDE SEQUENCE</scope>
    <source>
        <strain evidence="1">NZFS 4037</strain>
    </source>
</reference>
<protein>
    <submittedName>
        <fullName evidence="1">Uncharacterized protein</fullName>
    </submittedName>
</protein>
<dbReference type="Proteomes" id="UP000709295">
    <property type="component" value="Unassembled WGS sequence"/>
</dbReference>
<gene>
    <name evidence="1" type="ORF">JG688_00004879</name>
</gene>
<evidence type="ECO:0000313" key="2">
    <source>
        <dbReference type="Proteomes" id="UP000709295"/>
    </source>
</evidence>
<organism evidence="1 2">
    <name type="scientific">Phytophthora aleatoria</name>
    <dbReference type="NCBI Taxonomy" id="2496075"/>
    <lineage>
        <taxon>Eukaryota</taxon>
        <taxon>Sar</taxon>
        <taxon>Stramenopiles</taxon>
        <taxon>Oomycota</taxon>
        <taxon>Peronosporomycetes</taxon>
        <taxon>Peronosporales</taxon>
        <taxon>Peronosporaceae</taxon>
        <taxon>Phytophthora</taxon>
    </lineage>
</organism>
<sequence length="67" mass="7531">MQMMAEALNNLLHAREELAAMLLREADVINELTATIGGAPGSSGYIPSYELLRWYVIRILSREPTRL</sequence>
<dbReference type="EMBL" id="JAENGY010000181">
    <property type="protein sequence ID" value="KAG6970421.1"/>
    <property type="molecule type" value="Genomic_DNA"/>
</dbReference>
<dbReference type="AlphaFoldDB" id="A0A8J5J8U5"/>
<keyword evidence="2" id="KW-1185">Reference proteome</keyword>
<accession>A0A8J5J8U5</accession>
<proteinExistence type="predicted"/>
<evidence type="ECO:0000313" key="1">
    <source>
        <dbReference type="EMBL" id="KAG6970421.1"/>
    </source>
</evidence>
<comment type="caution">
    <text evidence="1">The sequence shown here is derived from an EMBL/GenBank/DDBJ whole genome shotgun (WGS) entry which is preliminary data.</text>
</comment>